<name>A0A2P2JD16_RHIMU</name>
<accession>A0A2P2JD16</accession>
<dbReference type="AlphaFoldDB" id="A0A2P2JD16"/>
<protein>
    <submittedName>
        <fullName evidence="1">Uncharacterized protein</fullName>
    </submittedName>
</protein>
<sequence>MSSLLYLLISKMLWDVFLQIFCSFTSYLLSELPHSYVDWIIKICLF</sequence>
<organism evidence="1">
    <name type="scientific">Rhizophora mucronata</name>
    <name type="common">Asiatic mangrove</name>
    <dbReference type="NCBI Taxonomy" id="61149"/>
    <lineage>
        <taxon>Eukaryota</taxon>
        <taxon>Viridiplantae</taxon>
        <taxon>Streptophyta</taxon>
        <taxon>Embryophyta</taxon>
        <taxon>Tracheophyta</taxon>
        <taxon>Spermatophyta</taxon>
        <taxon>Magnoliopsida</taxon>
        <taxon>eudicotyledons</taxon>
        <taxon>Gunneridae</taxon>
        <taxon>Pentapetalae</taxon>
        <taxon>rosids</taxon>
        <taxon>fabids</taxon>
        <taxon>Malpighiales</taxon>
        <taxon>Rhizophoraceae</taxon>
        <taxon>Rhizophora</taxon>
    </lineage>
</organism>
<dbReference type="EMBL" id="GGEC01010875">
    <property type="protein sequence ID" value="MBW91358.1"/>
    <property type="molecule type" value="Transcribed_RNA"/>
</dbReference>
<proteinExistence type="predicted"/>
<evidence type="ECO:0000313" key="1">
    <source>
        <dbReference type="EMBL" id="MBW91358.1"/>
    </source>
</evidence>
<reference evidence="1" key="1">
    <citation type="submission" date="2018-02" db="EMBL/GenBank/DDBJ databases">
        <title>Rhizophora mucronata_Transcriptome.</title>
        <authorList>
            <person name="Meera S.P."/>
            <person name="Sreeshan A."/>
            <person name="Augustine A."/>
        </authorList>
    </citation>
    <scope>NUCLEOTIDE SEQUENCE</scope>
    <source>
        <tissue evidence="1">Leaf</tissue>
    </source>
</reference>